<gene>
    <name evidence="2" type="ORF">BDV96DRAFT_653898</name>
</gene>
<keyword evidence="3" id="KW-1185">Reference proteome</keyword>
<feature type="signal peptide" evidence="1">
    <location>
        <begin position="1"/>
        <end position="17"/>
    </location>
</feature>
<reference evidence="2" key="1">
    <citation type="journal article" date="2020" name="Stud. Mycol.">
        <title>101 Dothideomycetes genomes: a test case for predicting lifestyles and emergence of pathogens.</title>
        <authorList>
            <person name="Haridas S."/>
            <person name="Albert R."/>
            <person name="Binder M."/>
            <person name="Bloem J."/>
            <person name="Labutti K."/>
            <person name="Salamov A."/>
            <person name="Andreopoulos B."/>
            <person name="Baker S."/>
            <person name="Barry K."/>
            <person name="Bills G."/>
            <person name="Bluhm B."/>
            <person name="Cannon C."/>
            <person name="Castanera R."/>
            <person name="Culley D."/>
            <person name="Daum C."/>
            <person name="Ezra D."/>
            <person name="Gonzalez J."/>
            <person name="Henrissat B."/>
            <person name="Kuo A."/>
            <person name="Liang C."/>
            <person name="Lipzen A."/>
            <person name="Lutzoni F."/>
            <person name="Magnuson J."/>
            <person name="Mondo S."/>
            <person name="Nolan M."/>
            <person name="Ohm R."/>
            <person name="Pangilinan J."/>
            <person name="Park H.-J."/>
            <person name="Ramirez L."/>
            <person name="Alfaro M."/>
            <person name="Sun H."/>
            <person name="Tritt A."/>
            <person name="Yoshinaga Y."/>
            <person name="Zwiers L.-H."/>
            <person name="Turgeon B."/>
            <person name="Goodwin S."/>
            <person name="Spatafora J."/>
            <person name="Crous P."/>
            <person name="Grigoriev I."/>
        </authorList>
    </citation>
    <scope>NUCLEOTIDE SEQUENCE</scope>
    <source>
        <strain evidence="2">CBS 627.86</strain>
    </source>
</reference>
<accession>A0A6A5YMB9</accession>
<evidence type="ECO:0000313" key="2">
    <source>
        <dbReference type="EMBL" id="KAF2107308.1"/>
    </source>
</evidence>
<name>A0A6A5YMB9_9PLEO</name>
<dbReference type="Proteomes" id="UP000799770">
    <property type="component" value="Unassembled WGS sequence"/>
</dbReference>
<organism evidence="2 3">
    <name type="scientific">Lophiotrema nucula</name>
    <dbReference type="NCBI Taxonomy" id="690887"/>
    <lineage>
        <taxon>Eukaryota</taxon>
        <taxon>Fungi</taxon>
        <taxon>Dikarya</taxon>
        <taxon>Ascomycota</taxon>
        <taxon>Pezizomycotina</taxon>
        <taxon>Dothideomycetes</taxon>
        <taxon>Pleosporomycetidae</taxon>
        <taxon>Pleosporales</taxon>
        <taxon>Lophiotremataceae</taxon>
        <taxon>Lophiotrema</taxon>
    </lineage>
</organism>
<evidence type="ECO:0000256" key="1">
    <source>
        <dbReference type="SAM" id="SignalP"/>
    </source>
</evidence>
<evidence type="ECO:0000313" key="3">
    <source>
        <dbReference type="Proteomes" id="UP000799770"/>
    </source>
</evidence>
<dbReference type="EMBL" id="ML977355">
    <property type="protein sequence ID" value="KAF2107308.1"/>
    <property type="molecule type" value="Genomic_DNA"/>
</dbReference>
<sequence length="74" mass="8001">MKLSIAIVGAIAASAMAAPAARCMVNGKVVSCDSMAERLEAYAERYYKAHPEELEKLKAAQAAMEKQQSIELKD</sequence>
<keyword evidence="1" id="KW-0732">Signal</keyword>
<protein>
    <submittedName>
        <fullName evidence="2">Uncharacterized protein</fullName>
    </submittedName>
</protein>
<dbReference type="OrthoDB" id="10472643at2759"/>
<proteinExistence type="predicted"/>
<feature type="chain" id="PRO_5025573728" evidence="1">
    <location>
        <begin position="18"/>
        <end position="74"/>
    </location>
</feature>
<dbReference type="AlphaFoldDB" id="A0A6A5YMB9"/>